<dbReference type="SUPFAM" id="SSF53756">
    <property type="entry name" value="UDP-Glycosyltransferase/glycogen phosphorylase"/>
    <property type="match status" value="1"/>
</dbReference>
<accession>A0ABW2QLQ3</accession>
<dbReference type="Proteomes" id="UP001596501">
    <property type="component" value="Unassembled WGS sequence"/>
</dbReference>
<dbReference type="PANTHER" id="PTHR45947">
    <property type="entry name" value="SULFOQUINOVOSYL TRANSFERASE SQD2"/>
    <property type="match status" value="1"/>
</dbReference>
<keyword evidence="3" id="KW-1185">Reference proteome</keyword>
<evidence type="ECO:0000313" key="3">
    <source>
        <dbReference type="Proteomes" id="UP001596501"/>
    </source>
</evidence>
<evidence type="ECO:0000313" key="2">
    <source>
        <dbReference type="EMBL" id="MFC7410069.1"/>
    </source>
</evidence>
<proteinExistence type="predicted"/>
<sequence length="417" mass="45323">MDPSTHALLLEQLPLPRPSLRVAVVTETYPPEVNGVALTVQQLVLRLQARNHAIQLVRPRQPACDGATGNAALDELLGRGLPIPRYPQLRLGLPMKRVLLSHWSQRRPDLVHVATEGPLGWSALQAARKLRLPVSTDFRTNFHAYSRHYGVGWLRQPIAAYLRKFHNLAHCTMVPTPELQRELGAMGFDRLLVVARGVDTERFSPARRSAALRAQWGVAPDQPVVLSVGRLAPEKNLDLLVSSWRAMRQVCPVLKLVVVGDGPERAALQQACPDALLVGALHGDSLAQHYASADLFVFTSLTETYGNVTPEALASGLALLAFDYAAAAELVRHGDNGLLAPFGDAAAFVRRAADLAANPMLVQHLRESARSTTLAQDWSQIVGQVEAVWEQLLRQRGGEPALFNPGGQRGGGSRPGG</sequence>
<dbReference type="PANTHER" id="PTHR45947:SF3">
    <property type="entry name" value="SULFOQUINOVOSYL TRANSFERASE SQD2"/>
    <property type="match status" value="1"/>
</dbReference>
<dbReference type="RefSeq" id="WP_382224611.1">
    <property type="nucleotide sequence ID" value="NZ_JBHTCA010000011.1"/>
</dbReference>
<comment type="caution">
    <text evidence="2">The sequence shown here is derived from an EMBL/GenBank/DDBJ whole genome shotgun (WGS) entry which is preliminary data.</text>
</comment>
<dbReference type="CDD" id="cd03814">
    <property type="entry name" value="GT4-like"/>
    <property type="match status" value="1"/>
</dbReference>
<dbReference type="Pfam" id="PF13439">
    <property type="entry name" value="Glyco_transf_4"/>
    <property type="match status" value="1"/>
</dbReference>
<name>A0ABW2QLQ3_9BURK</name>
<keyword evidence="2" id="KW-0808">Transferase</keyword>
<dbReference type="InterPro" id="IPR028098">
    <property type="entry name" value="Glyco_trans_4-like_N"/>
</dbReference>
<feature type="domain" description="Glycosyltransferase subfamily 4-like N-terminal" evidence="1">
    <location>
        <begin position="33"/>
        <end position="202"/>
    </location>
</feature>
<gene>
    <name evidence="2" type="ORF">ACFQPB_14470</name>
</gene>
<dbReference type="Gene3D" id="3.40.50.2000">
    <property type="entry name" value="Glycogen Phosphorylase B"/>
    <property type="match status" value="2"/>
</dbReference>
<dbReference type="GO" id="GO:0016757">
    <property type="term" value="F:glycosyltransferase activity"/>
    <property type="evidence" value="ECO:0007669"/>
    <property type="project" value="UniProtKB-KW"/>
</dbReference>
<keyword evidence="2" id="KW-0328">Glycosyltransferase</keyword>
<dbReference type="InterPro" id="IPR050194">
    <property type="entry name" value="Glycosyltransferase_grp1"/>
</dbReference>
<organism evidence="2 3">
    <name type="scientific">Hydrogenophaga atypica</name>
    <dbReference type="NCBI Taxonomy" id="249409"/>
    <lineage>
        <taxon>Bacteria</taxon>
        <taxon>Pseudomonadati</taxon>
        <taxon>Pseudomonadota</taxon>
        <taxon>Betaproteobacteria</taxon>
        <taxon>Burkholderiales</taxon>
        <taxon>Comamonadaceae</taxon>
        <taxon>Hydrogenophaga</taxon>
    </lineage>
</organism>
<dbReference type="Pfam" id="PF13692">
    <property type="entry name" value="Glyco_trans_1_4"/>
    <property type="match status" value="1"/>
</dbReference>
<evidence type="ECO:0000259" key="1">
    <source>
        <dbReference type="Pfam" id="PF13439"/>
    </source>
</evidence>
<dbReference type="EMBL" id="JBHTCA010000011">
    <property type="protein sequence ID" value="MFC7410069.1"/>
    <property type="molecule type" value="Genomic_DNA"/>
</dbReference>
<dbReference type="EC" id="2.4.-.-" evidence="2"/>
<protein>
    <submittedName>
        <fullName evidence="2">Glycosyltransferase family 4 protein</fullName>
        <ecNumber evidence="2">2.4.-.-</ecNumber>
    </submittedName>
</protein>
<reference evidence="3" key="1">
    <citation type="journal article" date="2019" name="Int. J. Syst. Evol. Microbiol.">
        <title>The Global Catalogue of Microorganisms (GCM) 10K type strain sequencing project: providing services to taxonomists for standard genome sequencing and annotation.</title>
        <authorList>
            <consortium name="The Broad Institute Genomics Platform"/>
            <consortium name="The Broad Institute Genome Sequencing Center for Infectious Disease"/>
            <person name="Wu L."/>
            <person name="Ma J."/>
        </authorList>
    </citation>
    <scope>NUCLEOTIDE SEQUENCE [LARGE SCALE GENOMIC DNA]</scope>
    <source>
        <strain evidence="3">CGMCC 1.12371</strain>
    </source>
</reference>